<evidence type="ECO:0008006" key="15">
    <source>
        <dbReference type="Google" id="ProtNLM"/>
    </source>
</evidence>
<dbReference type="SMART" id="SM00034">
    <property type="entry name" value="CLECT"/>
    <property type="match status" value="1"/>
</dbReference>
<keyword evidence="3 9" id="KW-0732">Signal</keyword>
<dbReference type="PROSITE" id="PS50026">
    <property type="entry name" value="EGF_3"/>
    <property type="match status" value="2"/>
</dbReference>
<dbReference type="Pfam" id="PF00008">
    <property type="entry name" value="EGF"/>
    <property type="match status" value="2"/>
</dbReference>
<evidence type="ECO:0000256" key="5">
    <source>
        <dbReference type="ARBA" id="ARBA00023157"/>
    </source>
</evidence>
<dbReference type="CDD" id="cd00054">
    <property type="entry name" value="EGF_CA"/>
    <property type="match status" value="2"/>
</dbReference>
<evidence type="ECO:0000256" key="9">
    <source>
        <dbReference type="SAM" id="SignalP"/>
    </source>
</evidence>
<feature type="signal peptide" evidence="9">
    <location>
        <begin position="1"/>
        <end position="24"/>
    </location>
</feature>
<feature type="domain" description="C-type lectin" evidence="11">
    <location>
        <begin position="990"/>
        <end position="1060"/>
    </location>
</feature>
<evidence type="ECO:0000256" key="6">
    <source>
        <dbReference type="ARBA" id="ARBA00023180"/>
    </source>
</evidence>
<evidence type="ECO:0000256" key="1">
    <source>
        <dbReference type="ARBA" id="ARBA00005897"/>
    </source>
</evidence>
<dbReference type="Gene3D" id="3.10.100.10">
    <property type="entry name" value="Mannose-Binding Protein A, subunit A"/>
    <property type="match status" value="1"/>
</dbReference>
<feature type="disulfide bond" evidence="7">
    <location>
        <begin position="970"/>
        <end position="979"/>
    </location>
</feature>
<gene>
    <name evidence="13" type="ORF">OS493_008392</name>
</gene>
<dbReference type="SUPFAM" id="SSF56436">
    <property type="entry name" value="C-type lectin-like"/>
    <property type="match status" value="1"/>
</dbReference>
<feature type="domain" description="EGF-like" evidence="10">
    <location>
        <begin position="902"/>
        <end position="939"/>
    </location>
</feature>
<feature type="compositionally biased region" description="Polar residues" evidence="8">
    <location>
        <begin position="387"/>
        <end position="396"/>
    </location>
</feature>
<dbReference type="InterPro" id="IPR001881">
    <property type="entry name" value="EGF-like_Ca-bd_dom"/>
</dbReference>
<dbReference type="OrthoDB" id="1366754at2759"/>
<dbReference type="InterPro" id="IPR016187">
    <property type="entry name" value="CTDL_fold"/>
</dbReference>
<protein>
    <recommendedName>
        <fullName evidence="15">MACPF domain-containing protein</fullName>
    </recommendedName>
</protein>
<dbReference type="AlphaFoldDB" id="A0A9X0A5E1"/>
<evidence type="ECO:0000256" key="3">
    <source>
        <dbReference type="ARBA" id="ARBA00022729"/>
    </source>
</evidence>
<feature type="chain" id="PRO_5040786949" description="MACPF domain-containing protein" evidence="9">
    <location>
        <begin position="25"/>
        <end position="1088"/>
    </location>
</feature>
<reference evidence="13" key="1">
    <citation type="submission" date="2023-01" db="EMBL/GenBank/DDBJ databases">
        <title>Genome assembly of the deep-sea coral Lophelia pertusa.</title>
        <authorList>
            <person name="Herrera S."/>
            <person name="Cordes E."/>
        </authorList>
    </citation>
    <scope>NUCLEOTIDE SEQUENCE</scope>
    <source>
        <strain evidence="13">USNM1676648</strain>
        <tissue evidence="13">Polyp</tissue>
    </source>
</reference>
<dbReference type="PROSITE" id="PS50041">
    <property type="entry name" value="C_TYPE_LECTIN_2"/>
    <property type="match status" value="1"/>
</dbReference>
<comment type="caution">
    <text evidence="7">Lacks conserved residue(s) required for the propagation of feature annotation.</text>
</comment>
<feature type="domain" description="EGF-like" evidence="10">
    <location>
        <begin position="941"/>
        <end position="980"/>
    </location>
</feature>
<feature type="disulfide bond" evidence="7">
    <location>
        <begin position="929"/>
        <end position="938"/>
    </location>
</feature>
<dbReference type="PROSITE" id="PS51412">
    <property type="entry name" value="MACPF_2"/>
    <property type="match status" value="1"/>
</dbReference>
<dbReference type="SUPFAM" id="SSF57196">
    <property type="entry name" value="EGF/Laminin"/>
    <property type="match status" value="2"/>
</dbReference>
<name>A0A9X0A5E1_9CNID</name>
<evidence type="ECO:0000313" key="14">
    <source>
        <dbReference type="Proteomes" id="UP001163046"/>
    </source>
</evidence>
<comment type="similarity">
    <text evidence="1">Belongs to the CRELD family.</text>
</comment>
<evidence type="ECO:0000256" key="7">
    <source>
        <dbReference type="PROSITE-ProRule" id="PRU00076"/>
    </source>
</evidence>
<accession>A0A9X0A5E1</accession>
<feature type="region of interest" description="Disordered" evidence="8">
    <location>
        <begin position="375"/>
        <end position="396"/>
    </location>
</feature>
<dbReference type="Proteomes" id="UP001163046">
    <property type="component" value="Unassembled WGS sequence"/>
</dbReference>
<keyword evidence="4" id="KW-0677">Repeat</keyword>
<dbReference type="GO" id="GO:0005509">
    <property type="term" value="F:calcium ion binding"/>
    <property type="evidence" value="ECO:0007669"/>
    <property type="project" value="InterPro"/>
</dbReference>
<dbReference type="InterPro" id="IPR000742">
    <property type="entry name" value="EGF"/>
</dbReference>
<dbReference type="InterPro" id="IPR001304">
    <property type="entry name" value="C-type_lectin-like"/>
</dbReference>
<dbReference type="InterPro" id="IPR016186">
    <property type="entry name" value="C-type_lectin-like/link_sf"/>
</dbReference>
<dbReference type="PROSITE" id="PS00022">
    <property type="entry name" value="EGF_1"/>
    <property type="match status" value="2"/>
</dbReference>
<evidence type="ECO:0000259" key="12">
    <source>
        <dbReference type="PROSITE" id="PS51412"/>
    </source>
</evidence>
<keyword evidence="2 7" id="KW-0245">EGF-like domain</keyword>
<dbReference type="CDD" id="cd00064">
    <property type="entry name" value="FU"/>
    <property type="match status" value="1"/>
</dbReference>
<dbReference type="SMART" id="SM00261">
    <property type="entry name" value="FU"/>
    <property type="match status" value="1"/>
</dbReference>
<dbReference type="Gene3D" id="2.10.25.10">
    <property type="entry name" value="Laminin"/>
    <property type="match status" value="2"/>
</dbReference>
<dbReference type="SMART" id="SM00179">
    <property type="entry name" value="EGF_CA"/>
    <property type="match status" value="1"/>
</dbReference>
<dbReference type="SMART" id="SM00181">
    <property type="entry name" value="EGF"/>
    <property type="match status" value="3"/>
</dbReference>
<keyword evidence="6" id="KW-0325">Glycoprotein</keyword>
<keyword evidence="14" id="KW-1185">Reference proteome</keyword>
<dbReference type="PANTHER" id="PTHR46549:SF1">
    <property type="entry name" value="MACPF DOMAIN-CONTAINING PROTEIN"/>
    <property type="match status" value="1"/>
</dbReference>
<evidence type="ECO:0000256" key="2">
    <source>
        <dbReference type="ARBA" id="ARBA00022536"/>
    </source>
</evidence>
<evidence type="ECO:0000259" key="11">
    <source>
        <dbReference type="PROSITE" id="PS50041"/>
    </source>
</evidence>
<dbReference type="InterPro" id="IPR006212">
    <property type="entry name" value="Furin_repeat"/>
</dbReference>
<dbReference type="FunFam" id="2.10.25.10:FF:000012">
    <property type="entry name" value="Delta-like protein"/>
    <property type="match status" value="1"/>
</dbReference>
<proteinExistence type="inferred from homology"/>
<evidence type="ECO:0000256" key="8">
    <source>
        <dbReference type="SAM" id="MobiDB-lite"/>
    </source>
</evidence>
<feature type="domain" description="MACPF" evidence="12">
    <location>
        <begin position="144"/>
        <end position="476"/>
    </location>
</feature>
<dbReference type="PANTHER" id="PTHR46549">
    <property type="entry name" value="MACPF DOMAIN-CONTAINING PROTEIN"/>
    <property type="match status" value="1"/>
</dbReference>
<evidence type="ECO:0000259" key="10">
    <source>
        <dbReference type="PROSITE" id="PS50026"/>
    </source>
</evidence>
<evidence type="ECO:0000256" key="4">
    <source>
        <dbReference type="ARBA" id="ARBA00022737"/>
    </source>
</evidence>
<sequence>MKLHLGYIFPAWLLLGICTGNVVARTARNTADDLKKREGLRKQLDDITKMVKTLQEEFENDGNYDKRSSLTNKFKGTALGEKVLEAGIKLLTRQLESKVNNKKETKKSDANTKIQLDITGDKGWKTDDMFIPPGYHMDAKVIPESKPAPAVQGQQPFTFPFGAGGMIMNGCFGSGYKPGDRCYDATWATSKCIDLIPGATFVGVGFDGRGDYSPESSRMDLVQRACTRNKGVKNAWGSSTTQGTQKYLAVFDIDVDSMKPFLMVHIGISTIIIDIVNFFSRYEIFMDVVKPDNLNIGFLREFMMLPTSYYEPGAALKFQDFIQRFGTHYIKGGRFGGQLEVRKSMDASEVSSQSEFSQVMEFEFKSFFASAGARKSDKQGESRRAQTKTSSTSMSVQGGSQDIAAVISDVYSPTFKAEFKDWLKSIPQFPKAFKFTIGSITDLLNFRSSDLFPAEAASFGCEAHRAELTKDPATNRHYYNATVNGTVVKEFCDYLSREALEYAIRQRRSALKRAVDVYMEEGSISVSDMNLRPGRPGCQTQNYKYQMKAGRPTWIEMTKHQAAFKAIFKLDNELRGSFHGKVAIPSHLECLVRYIGGEWVVSKDDDKFDFFSGCNRGASESGDQYICIYGLVLKYDERMGALNLDGHGYNISKETFKTLDTNLIGGEIARVEWSANHIFQMREVVGYLPCNVKWSNALRFDPSGEGRCLHFTASTKGTDKDTWYYVQISPYGVGIFKSQTLKVSSVDVDAVGLGDEILYQPYFVCVKQEPDATIIEYGKSQGTTEKGEIYLSMIDKEKPRLHVRFYAFGNGEDTLEVTDAHVLRRSFTEAECKGDTSKDKDTNMCVQKCHEMCDPVKGCRSTSSGEPLPTDCNACLHFKRVDTDECVESCPEGFKEKDATCVPKGCQKNPCKNGGTCEDLGDDKYKCLCKEDYRGDHCEIAKNPCDPNPCQNGGTCEEDPERPGKTLCTCAAGYGGETCEDKCPDGWDEYEDLCYKFDLRTKAYFGEAERSCRSLNADILVINSWEENEFIKKNIDQHLDYGDTVWLGMKLSRSLGEVAWKLLNGHDPSFNLMSDRFTHCSQSHFSTE</sequence>
<comment type="caution">
    <text evidence="13">The sequence shown here is derived from an EMBL/GenBank/DDBJ whole genome shotgun (WGS) entry which is preliminary data.</text>
</comment>
<feature type="compositionally biased region" description="Basic and acidic residues" evidence="8">
    <location>
        <begin position="375"/>
        <end position="384"/>
    </location>
</feature>
<organism evidence="13 14">
    <name type="scientific">Desmophyllum pertusum</name>
    <dbReference type="NCBI Taxonomy" id="174260"/>
    <lineage>
        <taxon>Eukaryota</taxon>
        <taxon>Metazoa</taxon>
        <taxon>Cnidaria</taxon>
        <taxon>Anthozoa</taxon>
        <taxon>Hexacorallia</taxon>
        <taxon>Scleractinia</taxon>
        <taxon>Caryophylliina</taxon>
        <taxon>Caryophylliidae</taxon>
        <taxon>Desmophyllum</taxon>
    </lineage>
</organism>
<dbReference type="Pfam" id="PF01823">
    <property type="entry name" value="MACPF"/>
    <property type="match status" value="1"/>
</dbReference>
<dbReference type="EMBL" id="MU825399">
    <property type="protein sequence ID" value="KAJ7393094.1"/>
    <property type="molecule type" value="Genomic_DNA"/>
</dbReference>
<dbReference type="InterPro" id="IPR020864">
    <property type="entry name" value="MACPF"/>
</dbReference>
<dbReference type="Pfam" id="PF00059">
    <property type="entry name" value="Lectin_C"/>
    <property type="match status" value="1"/>
</dbReference>
<evidence type="ECO:0000313" key="13">
    <source>
        <dbReference type="EMBL" id="KAJ7393094.1"/>
    </source>
</evidence>
<keyword evidence="5 7" id="KW-1015">Disulfide bond</keyword>